<dbReference type="InterPro" id="IPR002919">
    <property type="entry name" value="TIL_dom"/>
</dbReference>
<dbReference type="SUPFAM" id="SSF57567">
    <property type="entry name" value="Serine protease inhibitors"/>
    <property type="match status" value="1"/>
</dbReference>
<organism evidence="2 3">
    <name type="scientific">Anopheles dirus</name>
    <dbReference type="NCBI Taxonomy" id="7168"/>
    <lineage>
        <taxon>Eukaryota</taxon>
        <taxon>Metazoa</taxon>
        <taxon>Ecdysozoa</taxon>
        <taxon>Arthropoda</taxon>
        <taxon>Hexapoda</taxon>
        <taxon>Insecta</taxon>
        <taxon>Pterygota</taxon>
        <taxon>Neoptera</taxon>
        <taxon>Endopterygota</taxon>
        <taxon>Diptera</taxon>
        <taxon>Nematocera</taxon>
        <taxon>Culicoidea</taxon>
        <taxon>Culicidae</taxon>
        <taxon>Anophelinae</taxon>
        <taxon>Anopheles</taxon>
    </lineage>
</organism>
<accession>A0A182NFI5</accession>
<keyword evidence="3" id="KW-1185">Reference proteome</keyword>
<dbReference type="Gene3D" id="2.10.25.10">
    <property type="entry name" value="Laminin"/>
    <property type="match status" value="1"/>
</dbReference>
<evidence type="ECO:0000313" key="3">
    <source>
        <dbReference type="Proteomes" id="UP000075884"/>
    </source>
</evidence>
<evidence type="ECO:0000313" key="2">
    <source>
        <dbReference type="EnsemblMetazoa" id="ADIR006407-PA"/>
    </source>
</evidence>
<protein>
    <submittedName>
        <fullName evidence="2">TIL domain-containing protein</fullName>
    </submittedName>
</protein>
<reference evidence="3" key="1">
    <citation type="submission" date="2013-03" db="EMBL/GenBank/DDBJ databases">
        <title>The Genome Sequence of Anopheles dirus WRAIR2.</title>
        <authorList>
            <consortium name="The Broad Institute Genomics Platform"/>
            <person name="Neafsey D.E."/>
            <person name="Walton C."/>
            <person name="Walker B."/>
            <person name="Young S.K."/>
            <person name="Zeng Q."/>
            <person name="Gargeya S."/>
            <person name="Fitzgerald M."/>
            <person name="Haas B."/>
            <person name="Abouelleil A."/>
            <person name="Allen A.W."/>
            <person name="Alvarado L."/>
            <person name="Arachchi H.M."/>
            <person name="Berlin A.M."/>
            <person name="Chapman S.B."/>
            <person name="Gainer-Dewar J."/>
            <person name="Goldberg J."/>
            <person name="Griggs A."/>
            <person name="Gujja S."/>
            <person name="Hansen M."/>
            <person name="Howarth C."/>
            <person name="Imamovic A."/>
            <person name="Ireland A."/>
            <person name="Larimer J."/>
            <person name="McCowan C."/>
            <person name="Murphy C."/>
            <person name="Pearson M."/>
            <person name="Poon T.W."/>
            <person name="Priest M."/>
            <person name="Roberts A."/>
            <person name="Saif S."/>
            <person name="Shea T."/>
            <person name="Sisk P."/>
            <person name="Sykes S."/>
            <person name="Wortman J."/>
            <person name="Nusbaum C."/>
            <person name="Birren B."/>
        </authorList>
    </citation>
    <scope>NUCLEOTIDE SEQUENCE [LARGE SCALE GENOMIC DNA]</scope>
    <source>
        <strain evidence="3">WRAIR2</strain>
    </source>
</reference>
<dbReference type="CDD" id="cd19941">
    <property type="entry name" value="TIL"/>
    <property type="match status" value="1"/>
</dbReference>
<dbReference type="InterPro" id="IPR036084">
    <property type="entry name" value="Ser_inhib-like_sf"/>
</dbReference>
<feature type="domain" description="TIL" evidence="1">
    <location>
        <begin position="3"/>
        <end position="45"/>
    </location>
</feature>
<name>A0A182NFI5_9DIPT</name>
<sequence>PTCPRYERYTCCKTCLEPTCRNRNVVAKCAGPCTGGCVCKPGLVRVIANGKTNLPGERTLHLLQNVPGGNVPQQEHCGEVCWPLRRWLHLQNGLCSTYGEWQVQSAPKMSSLHAAYHASSQRACLGTRSPDALEFRAPTAAFAKTVTFGSHRAEDAFGRRIATNSSLTSQTILDPGVQHAGVLAI</sequence>
<dbReference type="AlphaFoldDB" id="A0A182NFI5"/>
<evidence type="ECO:0000259" key="1">
    <source>
        <dbReference type="Pfam" id="PF01826"/>
    </source>
</evidence>
<dbReference type="EnsemblMetazoa" id="ADIR006407-RA">
    <property type="protein sequence ID" value="ADIR006407-PA"/>
    <property type="gene ID" value="ADIR006407"/>
</dbReference>
<dbReference type="Proteomes" id="UP000075884">
    <property type="component" value="Unassembled WGS sequence"/>
</dbReference>
<dbReference type="STRING" id="7168.A0A182NFI5"/>
<reference evidence="2" key="2">
    <citation type="submission" date="2020-05" db="UniProtKB">
        <authorList>
            <consortium name="EnsemblMetazoa"/>
        </authorList>
    </citation>
    <scope>IDENTIFICATION</scope>
    <source>
        <strain evidence="2">WRAIR2</strain>
    </source>
</reference>
<dbReference type="Pfam" id="PF01826">
    <property type="entry name" value="TIL"/>
    <property type="match status" value="1"/>
</dbReference>
<dbReference type="VEuPathDB" id="VectorBase:ADIR006407"/>
<proteinExistence type="predicted"/>